<protein>
    <submittedName>
        <fullName evidence="3">Uncharacterized protein</fullName>
    </submittedName>
</protein>
<gene>
    <name evidence="3" type="ORF">EMWEY_00031350</name>
</gene>
<dbReference type="VEuPathDB" id="ToxoDB:EMWEY_00031350"/>
<evidence type="ECO:0000313" key="4">
    <source>
        <dbReference type="Proteomes" id="UP000030763"/>
    </source>
</evidence>
<dbReference type="GeneID" id="25337121"/>
<evidence type="ECO:0000313" key="3">
    <source>
        <dbReference type="EMBL" id="CDJ57146.1"/>
    </source>
</evidence>
<keyword evidence="4" id="KW-1185">Reference proteome</keyword>
<name>U6LZH5_EIMMA</name>
<evidence type="ECO:0000256" key="1">
    <source>
        <dbReference type="SAM" id="MobiDB-lite"/>
    </source>
</evidence>
<feature type="signal peptide" evidence="2">
    <location>
        <begin position="1"/>
        <end position="18"/>
    </location>
</feature>
<evidence type="ECO:0000256" key="2">
    <source>
        <dbReference type="SAM" id="SignalP"/>
    </source>
</evidence>
<dbReference type="OrthoDB" id="10551321at2759"/>
<accession>U6LZH5</accession>
<dbReference type="AlphaFoldDB" id="U6LZH5"/>
<keyword evidence="2" id="KW-0732">Signal</keyword>
<dbReference type="Proteomes" id="UP000030763">
    <property type="component" value="Unassembled WGS sequence"/>
</dbReference>
<reference evidence="3" key="1">
    <citation type="submission" date="2013-10" db="EMBL/GenBank/DDBJ databases">
        <title>Genomic analysis of the causative agents of coccidiosis in chickens.</title>
        <authorList>
            <person name="Reid A.J."/>
            <person name="Blake D."/>
            <person name="Billington K."/>
            <person name="Browne H."/>
            <person name="Dunn M."/>
            <person name="Hung S."/>
            <person name="Kawahara F."/>
            <person name="Miranda-Saavedra D."/>
            <person name="Mourier T."/>
            <person name="Nagra H."/>
            <person name="Otto T.D."/>
            <person name="Rawlings N."/>
            <person name="Sanchez A."/>
            <person name="Sanders M."/>
            <person name="Subramaniam C."/>
            <person name="Tay Y."/>
            <person name="Dear P."/>
            <person name="Doerig C."/>
            <person name="Gruber A."/>
            <person name="Parkinson J."/>
            <person name="Shirley M."/>
            <person name="Wan K.L."/>
            <person name="Berriman M."/>
            <person name="Tomley F."/>
            <person name="Pain A."/>
        </authorList>
    </citation>
    <scope>NUCLEOTIDE SEQUENCE [LARGE SCALE GENOMIC DNA]</scope>
    <source>
        <strain evidence="3">Weybridge</strain>
    </source>
</reference>
<dbReference type="EMBL" id="HG719228">
    <property type="protein sequence ID" value="CDJ57146.1"/>
    <property type="molecule type" value="Genomic_DNA"/>
</dbReference>
<dbReference type="RefSeq" id="XP_013333796.1">
    <property type="nucleotide sequence ID" value="XM_013478342.1"/>
</dbReference>
<sequence>MWILPLLLLLQLIAAGAAREESAATSGFSPFFRRPESTNTSPRPAGVAAPEQRFSQTSVGYYLARRRMKGNRKQVETATSFRDADLQALLQRLRHSALQQLTTPTSVAPDEQS</sequence>
<proteinExistence type="predicted"/>
<reference evidence="3" key="2">
    <citation type="submission" date="2013-10" db="EMBL/GenBank/DDBJ databases">
        <authorList>
            <person name="Aslett M."/>
        </authorList>
    </citation>
    <scope>NUCLEOTIDE SEQUENCE [LARGE SCALE GENOMIC DNA]</scope>
    <source>
        <strain evidence="3">Weybridge</strain>
    </source>
</reference>
<feature type="chain" id="PRO_5004674332" evidence="2">
    <location>
        <begin position="19"/>
        <end position="113"/>
    </location>
</feature>
<organism evidence="3 4">
    <name type="scientific">Eimeria maxima</name>
    <name type="common">Coccidian parasite</name>
    <dbReference type="NCBI Taxonomy" id="5804"/>
    <lineage>
        <taxon>Eukaryota</taxon>
        <taxon>Sar</taxon>
        <taxon>Alveolata</taxon>
        <taxon>Apicomplexa</taxon>
        <taxon>Conoidasida</taxon>
        <taxon>Coccidia</taxon>
        <taxon>Eucoccidiorida</taxon>
        <taxon>Eimeriorina</taxon>
        <taxon>Eimeriidae</taxon>
        <taxon>Eimeria</taxon>
    </lineage>
</organism>
<feature type="region of interest" description="Disordered" evidence="1">
    <location>
        <begin position="23"/>
        <end position="50"/>
    </location>
</feature>